<protein>
    <submittedName>
        <fullName evidence="1">Uncharacterized protein</fullName>
    </submittedName>
</protein>
<accession>A0AAW0KEA7</accession>
<dbReference type="EMBL" id="PKMF04000341">
    <property type="protein sequence ID" value="KAK7836893.1"/>
    <property type="molecule type" value="Genomic_DNA"/>
</dbReference>
<reference evidence="1 2" key="1">
    <citation type="journal article" date="2018" name="Sci. Data">
        <title>The draft genome sequence of cork oak.</title>
        <authorList>
            <person name="Ramos A.M."/>
            <person name="Usie A."/>
            <person name="Barbosa P."/>
            <person name="Barros P.M."/>
            <person name="Capote T."/>
            <person name="Chaves I."/>
            <person name="Simoes F."/>
            <person name="Abreu I."/>
            <person name="Carrasquinho I."/>
            <person name="Faro C."/>
            <person name="Guimaraes J.B."/>
            <person name="Mendonca D."/>
            <person name="Nobrega F."/>
            <person name="Rodrigues L."/>
            <person name="Saibo N.J.M."/>
            <person name="Varela M.C."/>
            <person name="Egas C."/>
            <person name="Matos J."/>
            <person name="Miguel C.M."/>
            <person name="Oliveira M.M."/>
            <person name="Ricardo C.P."/>
            <person name="Goncalves S."/>
        </authorList>
    </citation>
    <scope>NUCLEOTIDE SEQUENCE [LARGE SCALE GENOMIC DNA]</scope>
    <source>
        <strain evidence="2">cv. HL8</strain>
    </source>
</reference>
<comment type="caution">
    <text evidence="1">The sequence shown here is derived from an EMBL/GenBank/DDBJ whole genome shotgun (WGS) entry which is preliminary data.</text>
</comment>
<dbReference type="Proteomes" id="UP000237347">
    <property type="component" value="Unassembled WGS sequence"/>
</dbReference>
<sequence length="73" mass="8672">MENSNNNLFMFYPFHYIAGQVTQHEKPIAHRAFEMKVRFDNIKWRNLAHSPDGYGYGGYLDQFKNLRGANYKL</sequence>
<gene>
    <name evidence="1" type="ORF">CFP56_021890</name>
</gene>
<dbReference type="AlphaFoldDB" id="A0AAW0KEA7"/>
<evidence type="ECO:0000313" key="1">
    <source>
        <dbReference type="EMBL" id="KAK7836893.1"/>
    </source>
</evidence>
<organism evidence="1 2">
    <name type="scientific">Quercus suber</name>
    <name type="common">Cork oak</name>
    <dbReference type="NCBI Taxonomy" id="58331"/>
    <lineage>
        <taxon>Eukaryota</taxon>
        <taxon>Viridiplantae</taxon>
        <taxon>Streptophyta</taxon>
        <taxon>Embryophyta</taxon>
        <taxon>Tracheophyta</taxon>
        <taxon>Spermatophyta</taxon>
        <taxon>Magnoliopsida</taxon>
        <taxon>eudicotyledons</taxon>
        <taxon>Gunneridae</taxon>
        <taxon>Pentapetalae</taxon>
        <taxon>rosids</taxon>
        <taxon>fabids</taxon>
        <taxon>Fagales</taxon>
        <taxon>Fagaceae</taxon>
        <taxon>Quercus</taxon>
    </lineage>
</organism>
<name>A0AAW0KEA7_QUESU</name>
<evidence type="ECO:0000313" key="2">
    <source>
        <dbReference type="Proteomes" id="UP000237347"/>
    </source>
</evidence>
<proteinExistence type="predicted"/>
<keyword evidence="2" id="KW-1185">Reference proteome</keyword>